<name>A0A4Y7PQA9_9AGAM</name>
<dbReference type="Proteomes" id="UP000294933">
    <property type="component" value="Unassembled WGS sequence"/>
</dbReference>
<gene>
    <name evidence="2" type="ORF">BD410DRAFT_883210</name>
</gene>
<dbReference type="AlphaFoldDB" id="A0A4Y7PQA9"/>
<dbReference type="SUPFAM" id="SSF64484">
    <property type="entry name" value="beta and beta-prime subunits of DNA dependent RNA-polymerase"/>
    <property type="match status" value="1"/>
</dbReference>
<dbReference type="STRING" id="50990.A0A4Y7PQA9"/>
<feature type="region of interest" description="Disordered" evidence="1">
    <location>
        <begin position="125"/>
        <end position="148"/>
    </location>
</feature>
<feature type="region of interest" description="Disordered" evidence="1">
    <location>
        <begin position="657"/>
        <end position="690"/>
    </location>
</feature>
<accession>A0A4Y7PQA9</accession>
<evidence type="ECO:0000313" key="3">
    <source>
        <dbReference type="Proteomes" id="UP000294933"/>
    </source>
</evidence>
<organism evidence="2 3">
    <name type="scientific">Rickenella mellea</name>
    <dbReference type="NCBI Taxonomy" id="50990"/>
    <lineage>
        <taxon>Eukaryota</taxon>
        <taxon>Fungi</taxon>
        <taxon>Dikarya</taxon>
        <taxon>Basidiomycota</taxon>
        <taxon>Agaricomycotina</taxon>
        <taxon>Agaricomycetes</taxon>
        <taxon>Hymenochaetales</taxon>
        <taxon>Rickenellaceae</taxon>
        <taxon>Rickenella</taxon>
    </lineage>
</organism>
<dbReference type="EMBL" id="ML170219">
    <property type="protein sequence ID" value="TDL17613.1"/>
    <property type="molecule type" value="Genomic_DNA"/>
</dbReference>
<feature type="region of interest" description="Disordered" evidence="1">
    <location>
        <begin position="270"/>
        <end position="291"/>
    </location>
</feature>
<evidence type="ECO:0000256" key="1">
    <source>
        <dbReference type="SAM" id="MobiDB-lite"/>
    </source>
</evidence>
<evidence type="ECO:0000313" key="2">
    <source>
        <dbReference type="EMBL" id="TDL17613.1"/>
    </source>
</evidence>
<protein>
    <submittedName>
        <fullName evidence="2">Uncharacterized protein</fullName>
    </submittedName>
</protein>
<dbReference type="OrthoDB" id="76453at2759"/>
<dbReference type="Gene3D" id="2.40.40.20">
    <property type="match status" value="1"/>
</dbReference>
<keyword evidence="3" id="KW-1185">Reference proteome</keyword>
<sequence>MSPGSAPAHVTTAFELLQEGGAAKFWSASEGYPSSTKCKEGHLRGNLIGNFSVRTAFAADPTLELDEVGVPKSIAMTLTYPEQELVWHGPSTYPGIGDGDGELATQQELENILQDISIQLSLTNPSQASEHTDNFHSRHSAQGYPETSHSLEYPRHDPNPHHGSIFLAHGPAIPADRSHIDYEVDSQMYSYRTAENEDGIQPYGGDTMSTVAHHASALTLRAGLVGKGATRRTRTFGDDVSLSGAEYDPDRPFERVMKGIIQDTSMFGADSERFKPRRKQSNREPTQNIFKPAGSSKKMILTRLRRQMHFSFQAVAIAFRQYTYPRKPALNVQPSTPSTAGNGGGSSKFTKMAKDIARDIETSQRKMDASVRERGEKVATRFIAKLREASKRSKGKGKGRGFSYDDALAVERRYEDVVEEEKGSSWESNVAGGFEVLRGVIGEGLEGRRRVKDASKPTPNSPQEQGHCGDVPRDGGPADRSHNTTNRSRLPRQHSERRAEPQGVDKTIRTDRATDGWLHVDLEKAGRYVEDEEIDRVTEELEEMRSERSQSTPRSVPPCHADFQHLFRTGLAMGEEPLKPPLFSPKQHERTVKQWLDLLIRHVRLPTMFRGRVDADSSVGETERNGFDLFGGDKPLQTVLTRVLQELEDDFARYKSGLAEPQPSSETDSRRHAHSSGSGNGPFIKEPEAEPTPRFGALASANTIATVPPVSNASSVITRESIVGGRESKRSLASSVRWGDAVGVAIREPRAKDGKEPVGVLGGILKSSKGSTKDKGGAAGASPLREEAGGGEVRELPVVAIEAASPERVDETPMKKAKPRSVSDQLLGRGRPKGIIVDGDGDGVMTIVEQLPPTLRLSSTDSTSRLHVSTVLPRWIRASAISARRRRYAEYLPAQIGQFIEEDREGEGERDVVELVASLHADPQREGQLTDIGAGGYGDDAEQLPVPMSVVPARPQNSAAGRLIGQEIAPWKVLNTTLMTVEEWNKSAVLKSDSPGASQVKKKPPPPPPNTVRLIHKRPMSPPEPALQTMLVFQPLRPVKSRSLATVVRSIPSPVPVTPEMSDFANQNVVSSPSNGIGIVLCGGRVGCCESYAEGTQDAAQENISFAGDTKMSRPEFE</sequence>
<feature type="compositionally biased region" description="Basic and acidic residues" evidence="1">
    <location>
        <begin position="470"/>
        <end position="482"/>
    </location>
</feature>
<proteinExistence type="predicted"/>
<dbReference type="VEuPathDB" id="FungiDB:BD410DRAFT_883210"/>
<feature type="region of interest" description="Disordered" evidence="1">
    <location>
        <begin position="448"/>
        <end position="511"/>
    </location>
</feature>
<feature type="region of interest" description="Disordered" evidence="1">
    <location>
        <begin position="807"/>
        <end position="834"/>
    </location>
</feature>
<feature type="region of interest" description="Disordered" evidence="1">
    <location>
        <begin position="753"/>
        <end position="792"/>
    </location>
</feature>
<reference evidence="2 3" key="1">
    <citation type="submission" date="2018-06" db="EMBL/GenBank/DDBJ databases">
        <title>A transcriptomic atlas of mushroom development highlights an independent origin of complex multicellularity.</title>
        <authorList>
            <consortium name="DOE Joint Genome Institute"/>
            <person name="Krizsan K."/>
            <person name="Almasi E."/>
            <person name="Merenyi Z."/>
            <person name="Sahu N."/>
            <person name="Viragh M."/>
            <person name="Koszo T."/>
            <person name="Mondo S."/>
            <person name="Kiss B."/>
            <person name="Balint B."/>
            <person name="Kues U."/>
            <person name="Barry K."/>
            <person name="Hegedus J.C."/>
            <person name="Henrissat B."/>
            <person name="Johnson J."/>
            <person name="Lipzen A."/>
            <person name="Ohm R."/>
            <person name="Nagy I."/>
            <person name="Pangilinan J."/>
            <person name="Yan J."/>
            <person name="Xiong Y."/>
            <person name="Grigoriev I.V."/>
            <person name="Hibbett D.S."/>
            <person name="Nagy L.G."/>
        </authorList>
    </citation>
    <scope>NUCLEOTIDE SEQUENCE [LARGE SCALE GENOMIC DNA]</scope>
    <source>
        <strain evidence="2 3">SZMC22713</strain>
    </source>
</reference>